<dbReference type="Proteomes" id="UP001209878">
    <property type="component" value="Unassembled WGS sequence"/>
</dbReference>
<reference evidence="8" key="1">
    <citation type="journal article" date="2023" name="Mol. Biol. Evol.">
        <title>Third-Generation Sequencing Reveals the Adaptive Role of the Epigenome in Three Deep-Sea Polychaetes.</title>
        <authorList>
            <person name="Perez M."/>
            <person name="Aroh O."/>
            <person name="Sun Y."/>
            <person name="Lan Y."/>
            <person name="Juniper S.K."/>
            <person name="Young C.R."/>
            <person name="Angers B."/>
            <person name="Qian P.Y."/>
        </authorList>
    </citation>
    <scope>NUCLEOTIDE SEQUENCE</scope>
    <source>
        <strain evidence="8">R07B-5</strain>
    </source>
</reference>
<protein>
    <recommendedName>
        <fullName evidence="7">Ferlin C-terminal domain-containing protein</fullName>
    </recommendedName>
</protein>
<dbReference type="Gene3D" id="2.60.40.150">
    <property type="entry name" value="C2 domain"/>
    <property type="match status" value="1"/>
</dbReference>
<name>A0AAD9JZE2_RIDPI</name>
<dbReference type="PANTHER" id="PTHR12546">
    <property type="entry name" value="FER-1-LIKE"/>
    <property type="match status" value="1"/>
</dbReference>
<organism evidence="8 9">
    <name type="scientific">Ridgeia piscesae</name>
    <name type="common">Tubeworm</name>
    <dbReference type="NCBI Taxonomy" id="27915"/>
    <lineage>
        <taxon>Eukaryota</taxon>
        <taxon>Metazoa</taxon>
        <taxon>Spiralia</taxon>
        <taxon>Lophotrochozoa</taxon>
        <taxon>Annelida</taxon>
        <taxon>Polychaeta</taxon>
        <taxon>Sedentaria</taxon>
        <taxon>Canalipalpata</taxon>
        <taxon>Sabellida</taxon>
        <taxon>Siboglinidae</taxon>
        <taxon>Ridgeia</taxon>
    </lineage>
</organism>
<dbReference type="PANTHER" id="PTHR12546:SF60">
    <property type="entry name" value="MISFIRE, ISOFORM F"/>
    <property type="match status" value="1"/>
</dbReference>
<evidence type="ECO:0000256" key="1">
    <source>
        <dbReference type="ARBA" id="ARBA00004370"/>
    </source>
</evidence>
<evidence type="ECO:0000313" key="8">
    <source>
        <dbReference type="EMBL" id="KAK2162064.1"/>
    </source>
</evidence>
<evidence type="ECO:0000256" key="4">
    <source>
        <dbReference type="ARBA" id="ARBA00022989"/>
    </source>
</evidence>
<dbReference type="GO" id="GO:0016020">
    <property type="term" value="C:membrane"/>
    <property type="evidence" value="ECO:0007669"/>
    <property type="project" value="UniProtKB-SubCell"/>
</dbReference>
<evidence type="ECO:0000256" key="5">
    <source>
        <dbReference type="ARBA" id="ARBA00023136"/>
    </source>
</evidence>
<evidence type="ECO:0000313" key="9">
    <source>
        <dbReference type="Proteomes" id="UP001209878"/>
    </source>
</evidence>
<dbReference type="InterPro" id="IPR035892">
    <property type="entry name" value="C2_domain_sf"/>
</dbReference>
<keyword evidence="2 6" id="KW-0812">Transmembrane</keyword>
<evidence type="ECO:0000256" key="3">
    <source>
        <dbReference type="ARBA" id="ARBA00022737"/>
    </source>
</evidence>
<keyword evidence="4 6" id="KW-1133">Transmembrane helix</keyword>
<dbReference type="CDD" id="cd08374">
    <property type="entry name" value="C2F_Ferlin"/>
    <property type="match status" value="1"/>
</dbReference>
<feature type="transmembrane region" description="Helical" evidence="6">
    <location>
        <begin position="187"/>
        <end position="207"/>
    </location>
</feature>
<dbReference type="SUPFAM" id="SSF49562">
    <property type="entry name" value="C2 domain (Calcium/lipid-binding domain, CaLB)"/>
    <property type="match status" value="1"/>
</dbReference>
<feature type="domain" description="Ferlin C-terminal" evidence="7">
    <location>
        <begin position="122"/>
        <end position="215"/>
    </location>
</feature>
<dbReference type="AlphaFoldDB" id="A0AAD9JZE2"/>
<gene>
    <name evidence="8" type="ORF">NP493_1545g00003</name>
</gene>
<evidence type="ECO:0000256" key="2">
    <source>
        <dbReference type="ARBA" id="ARBA00022692"/>
    </source>
</evidence>
<proteinExistence type="predicted"/>
<comment type="subcellular location">
    <subcellularLocation>
        <location evidence="1">Membrane</location>
    </subcellularLocation>
</comment>
<keyword evidence="3" id="KW-0677">Repeat</keyword>
<comment type="caution">
    <text evidence="8">The sequence shown here is derived from an EMBL/GenBank/DDBJ whole genome shotgun (WGS) entry which is preliminary data.</text>
</comment>
<dbReference type="InterPro" id="IPR037721">
    <property type="entry name" value="Ferlin"/>
</dbReference>
<dbReference type="InterPro" id="IPR037725">
    <property type="entry name" value="C2F_Ferlin"/>
</dbReference>
<evidence type="ECO:0000259" key="7">
    <source>
        <dbReference type="Pfam" id="PF16165"/>
    </source>
</evidence>
<dbReference type="EMBL" id="JAODUO010001544">
    <property type="protein sequence ID" value="KAK2162064.1"/>
    <property type="molecule type" value="Genomic_DNA"/>
</dbReference>
<sequence>MLWSLTGEGNFNWRFVFPFEYLKAEEKIVFKKKNSVFDLTETEVKCPATLTLQVWDADIVSADDYLGSVILDLNRIPKPVKNPKNCVLGMLATDGSVPTLNLFKNRRCRGWWPMFAKGKDEMELVGKVEAELHLLTEEEASRSVVGTAREDPEGLAEPNRPDTSFLWFMNPLKTLKYVIWKNFKWKLLKLLIFLLLVAFIVLFFYSAPGATVNKIFGTK</sequence>
<dbReference type="Pfam" id="PF16165">
    <property type="entry name" value="Ferlin_C"/>
    <property type="match status" value="1"/>
</dbReference>
<dbReference type="InterPro" id="IPR032362">
    <property type="entry name" value="Ferlin_C"/>
</dbReference>
<keyword evidence="5 6" id="KW-0472">Membrane</keyword>
<accession>A0AAD9JZE2</accession>
<evidence type="ECO:0000256" key="6">
    <source>
        <dbReference type="SAM" id="Phobius"/>
    </source>
</evidence>
<keyword evidence="9" id="KW-1185">Reference proteome</keyword>
<dbReference type="GO" id="GO:0007009">
    <property type="term" value="P:plasma membrane organization"/>
    <property type="evidence" value="ECO:0007669"/>
    <property type="project" value="TreeGrafter"/>
</dbReference>